<feature type="domain" description="Nucleoporin POM152 immunoglobulin-like" evidence="2">
    <location>
        <begin position="565"/>
        <end position="666"/>
    </location>
</feature>
<comment type="caution">
    <text evidence="7">The sequence shown here is derived from an EMBL/GenBank/DDBJ whole genome shotgun (WGS) entry which is preliminary data.</text>
</comment>
<dbReference type="OrthoDB" id="5529162at2759"/>
<dbReference type="PANTHER" id="PTHR28206">
    <property type="entry name" value="NUCLEOPORIN POM152"/>
    <property type="match status" value="1"/>
</dbReference>
<feature type="compositionally biased region" description="Low complexity" evidence="1">
    <location>
        <begin position="28"/>
        <end position="38"/>
    </location>
</feature>
<proteinExistence type="predicted"/>
<gene>
    <name evidence="7" type="ORF">BCR34DRAFT_155886</name>
</gene>
<accession>A0A1Y2A0S0</accession>
<dbReference type="Pfam" id="PF24097">
    <property type="entry name" value="TMD_POM152"/>
    <property type="match status" value="1"/>
</dbReference>
<feature type="domain" description="Nucleoporin POM152 N-terminal transmembrane" evidence="3">
    <location>
        <begin position="69"/>
        <end position="153"/>
    </location>
</feature>
<dbReference type="Pfam" id="PF24312">
    <property type="entry name" value="Ig-like_POM152"/>
    <property type="match status" value="3"/>
</dbReference>
<feature type="region of interest" description="Disordered" evidence="1">
    <location>
        <begin position="1"/>
        <end position="55"/>
    </location>
</feature>
<dbReference type="GO" id="GO:0017056">
    <property type="term" value="F:structural constituent of nuclear pore"/>
    <property type="evidence" value="ECO:0007669"/>
    <property type="project" value="InterPro"/>
</dbReference>
<dbReference type="Pfam" id="PF24527">
    <property type="entry name" value="Ig-like_Pom152_9"/>
    <property type="match status" value="1"/>
</dbReference>
<evidence type="ECO:0000256" key="1">
    <source>
        <dbReference type="SAM" id="MobiDB-lite"/>
    </source>
</evidence>
<sequence length="1269" mass="140765">MNGTPRRGPGGFPATPQTSRTPGGGAQSPDTTSTSTPSRPNVGIPLPAVPRPAEDSNRNGPLIPTHILDAPQQRYYAFALYVGLWAWRLYDFYNLAKDEEESLASCLKWCFLDMIFIFCLPLFEIPWLEWSNATAFILFIVHAGLDVMLMFRIGIPVQTWLLGFLAFFFDSELAISERSVKPGPILHNASLILGKQIIHILPEGSAILNPDKQSFCLNSTVTHLEIPILINQTEPVEIELIRIDIDTNQNETIVIKGRDIRSLLKKARKSAKAVVPSSPLLLQHTVKKTGVYLLKRVLDQSKLEVRPRAASVVVASCPQARVKPTAHNRCRNDLSNIALHIEGIAPLRIKYRTTVNGKQREVSEFQSLQPDEFVSPLSKHTSQALVHANRQDVSWARSLKVTVPLNETLLSSGVWAYAVEEVEDGLGNVVNYLSPEDEDRPRQKIAGIFQVFTVHERPNVLLQGCTPQQPLQAAKGDVKRLPLKYGSSGDGPIDGPHSIEYLFTPSASLASEGEQGADAELRKQTMKSTREQPLISASGLYTIKSVSTEFCEGEVLEPASCLLQNPPEPDLSVSSEDIVDKCAGNPIGLRVGLDLIGTPPFTIRYYEQQKGQRKVPRYTQVSTLRSTIDLLPKDPGHYTYTFDSIKDFIYNERPLHNLVLEQDVKPPASAHFLEGTTPKKACIDDTMEFDVKLQGEGPWKLEYELVYNGKRTKYAAEVEQEHYTIKTQKLKNGGEYTVSLASITDKLGCKVSLEEDSEVKVNVRHERPKAYFGHIEGKQAVKALEGKPVQLPLRLTGERPWTLEYEILDSGDVKRTTVNSANDKLDIKVAGTYQLLSVRDAVCPGVIDDKASQFNVAWIPRPKISVAESATMIFEGGRYVKDAVCEGEEDSFDILLSGNPPYEVSYQRRVMGGKNGMSQKEIRAATGSASIRAETSQAGTYEYNFVQLADNKYDHSSKHFSPVTVQQTVNPRPNTKFNNPGKTYSYCSRESDGEEVIPMTFEGIPPFYLEVEIKHQGTPKPELSIHKSIPTHKYDLKIEHRKLHLGHSAISIRKIRDARGCTHKPAPGGPRVQISVHDAPTATPLEDRADFCVGERLSFALSGQNPFTVYYTFEGQERKASNPSSTFRRLAELPGSFTITGLRDSASECLASLSLHKTIHPIPSVRLSGGLVTEVDIHEGGVSDLEFSFTGTPPFEFTYTRSTNAVRGRKSRVLEIRTETSQGMSLRIPVAEEGTYEVVSIKDRWCSFARPVEGVDGMGGKGGQKKLAY</sequence>
<dbReference type="PANTHER" id="PTHR28206:SF1">
    <property type="entry name" value="NUCLEOPORIN POM152"/>
    <property type="match status" value="1"/>
</dbReference>
<reference evidence="7 8" key="1">
    <citation type="submission" date="2016-07" db="EMBL/GenBank/DDBJ databases">
        <title>Pervasive Adenine N6-methylation of Active Genes in Fungi.</title>
        <authorList>
            <consortium name="DOE Joint Genome Institute"/>
            <person name="Mondo S.J."/>
            <person name="Dannebaum R.O."/>
            <person name="Kuo R.C."/>
            <person name="Labutti K."/>
            <person name="Haridas S."/>
            <person name="Kuo A."/>
            <person name="Salamov A."/>
            <person name="Ahrendt S.R."/>
            <person name="Lipzen A."/>
            <person name="Sullivan W."/>
            <person name="Andreopoulos W.B."/>
            <person name="Clum A."/>
            <person name="Lindquist E."/>
            <person name="Daum C."/>
            <person name="Ramamoorthy G.K."/>
            <person name="Gryganskyi A."/>
            <person name="Culley D."/>
            <person name="Magnuson J.K."/>
            <person name="James T.Y."/>
            <person name="O'Malley M.A."/>
            <person name="Stajich J.E."/>
            <person name="Spatafora J.W."/>
            <person name="Visel A."/>
            <person name="Grigoriev I.V."/>
        </authorList>
    </citation>
    <scope>NUCLEOTIDE SEQUENCE [LARGE SCALE GENOMIC DNA]</scope>
    <source>
        <strain evidence="7 8">CBS 115471</strain>
    </source>
</reference>
<evidence type="ECO:0008006" key="9">
    <source>
        <dbReference type="Google" id="ProtNLM"/>
    </source>
</evidence>
<dbReference type="STRING" id="1231657.A0A1Y2A0S0"/>
<keyword evidence="8" id="KW-1185">Reference proteome</keyword>
<protein>
    <recommendedName>
        <fullName evidence="9">Nucleoporin Pom152</fullName>
    </recommendedName>
</protein>
<name>A0A1Y2A0S0_9PLEO</name>
<dbReference type="InterPro" id="IPR056541">
    <property type="entry name" value="Ig-like_POM152"/>
</dbReference>
<dbReference type="GO" id="GO:0070762">
    <property type="term" value="C:nuclear pore transmembrane ring"/>
    <property type="evidence" value="ECO:0007669"/>
    <property type="project" value="TreeGrafter"/>
</dbReference>
<evidence type="ECO:0000259" key="5">
    <source>
        <dbReference type="Pfam" id="PF24519"/>
    </source>
</evidence>
<feature type="domain" description="Nucleoporin POM152 Ig-like" evidence="4">
    <location>
        <begin position="1163"/>
        <end position="1247"/>
    </location>
</feature>
<dbReference type="GO" id="GO:0006999">
    <property type="term" value="P:nuclear pore organization"/>
    <property type="evidence" value="ECO:0007669"/>
    <property type="project" value="TreeGrafter"/>
</dbReference>
<feature type="domain" description="Nucleoporin POM152 immunoglobulin-like" evidence="2">
    <location>
        <begin position="885"/>
        <end position="971"/>
    </location>
</feature>
<dbReference type="InterPro" id="IPR056542">
    <property type="entry name" value="Ig-like_POM152_1st"/>
</dbReference>
<evidence type="ECO:0000259" key="4">
    <source>
        <dbReference type="Pfam" id="PF24312"/>
    </source>
</evidence>
<dbReference type="InterPro" id="IPR056543">
    <property type="entry name" value="Ig-like_POM152_9th"/>
</dbReference>
<evidence type="ECO:0000313" key="8">
    <source>
        <dbReference type="Proteomes" id="UP000193144"/>
    </source>
</evidence>
<feature type="domain" description="Nucleoporin POM152 ninth Ig-like" evidence="6">
    <location>
        <begin position="1080"/>
        <end position="1157"/>
    </location>
</feature>
<feature type="domain" description="Nucleoporin POM152 Ig-like" evidence="4">
    <location>
        <begin position="767"/>
        <end position="853"/>
    </location>
</feature>
<evidence type="ECO:0000259" key="2">
    <source>
        <dbReference type="Pfam" id="PF23664"/>
    </source>
</evidence>
<dbReference type="Proteomes" id="UP000193144">
    <property type="component" value="Unassembled WGS sequence"/>
</dbReference>
<evidence type="ECO:0000313" key="7">
    <source>
        <dbReference type="EMBL" id="ORY15907.1"/>
    </source>
</evidence>
<feature type="domain" description="Nucleoporin POM152 Ig-like" evidence="4">
    <location>
        <begin position="457"/>
        <end position="561"/>
    </location>
</feature>
<dbReference type="EMBL" id="MCFA01000022">
    <property type="protein sequence ID" value="ORY15907.1"/>
    <property type="molecule type" value="Genomic_DNA"/>
</dbReference>
<dbReference type="Pfam" id="PF23664">
    <property type="entry name" value="Ig_Pom152"/>
    <property type="match status" value="2"/>
</dbReference>
<dbReference type="InterPro" id="IPR037701">
    <property type="entry name" value="Pom152"/>
</dbReference>
<dbReference type="GO" id="GO:0006606">
    <property type="term" value="P:protein import into nucleus"/>
    <property type="evidence" value="ECO:0007669"/>
    <property type="project" value="TreeGrafter"/>
</dbReference>
<dbReference type="Pfam" id="PF24519">
    <property type="entry name" value="Ig-like_Pom152_1"/>
    <property type="match status" value="1"/>
</dbReference>
<feature type="domain" description="Nucleoporin POM152 first Ig-like" evidence="5">
    <location>
        <begin position="205"/>
        <end position="314"/>
    </location>
</feature>
<dbReference type="AlphaFoldDB" id="A0A1Y2A0S0"/>
<organism evidence="7 8">
    <name type="scientific">Clohesyomyces aquaticus</name>
    <dbReference type="NCBI Taxonomy" id="1231657"/>
    <lineage>
        <taxon>Eukaryota</taxon>
        <taxon>Fungi</taxon>
        <taxon>Dikarya</taxon>
        <taxon>Ascomycota</taxon>
        <taxon>Pezizomycotina</taxon>
        <taxon>Dothideomycetes</taxon>
        <taxon>Pleosporomycetidae</taxon>
        <taxon>Pleosporales</taxon>
        <taxon>Lindgomycetaceae</taxon>
        <taxon>Clohesyomyces</taxon>
    </lineage>
</organism>
<dbReference type="InterPro" id="IPR056544">
    <property type="entry name" value="Ig_POM152"/>
</dbReference>
<evidence type="ECO:0000259" key="6">
    <source>
        <dbReference type="Pfam" id="PF24527"/>
    </source>
</evidence>
<evidence type="ECO:0000259" key="3">
    <source>
        <dbReference type="Pfam" id="PF24097"/>
    </source>
</evidence>
<dbReference type="InterPro" id="IPR056540">
    <property type="entry name" value="TMD_POM152"/>
</dbReference>